<dbReference type="InterPro" id="IPR013087">
    <property type="entry name" value="Znf_C2H2_type"/>
</dbReference>
<evidence type="ECO:0000259" key="3">
    <source>
        <dbReference type="PROSITE" id="PS00028"/>
    </source>
</evidence>
<proteinExistence type="predicted"/>
<feature type="coiled-coil region" evidence="1">
    <location>
        <begin position="13"/>
        <end position="89"/>
    </location>
</feature>
<sequence length="352" mass="39449">MSNNSIPRILQELLKCKEKRKTLEEAVKTLESEKRDLSTEKATLQERVAELEAKLEAAETGKRVAEEKLADWKKGLEHLEELCDEESEQDDSASGSEEFERAEQVFENLKVDQPLDADVEIVDLTHADGNDDTGGDAPRGDLVVGVDQVTFVFRDTTRNEHNYCNEEYTENNGANVDVPDVNGGADDGIGNSCDAVINEQPAQIVSIKSVAIDLFSFQMDTDENDASSNSNQEQPPGTISIHSDDASLELPPTKSPAIHEMDYLKEPKLFCRCGKEFPTKAEIENHLDNYNNRRFCCKFCEKRFRFGSLLRYHLLRKHNATMVGGSFSCGKCGGQCATRSLLFKHKAERNYQ</sequence>
<evidence type="ECO:0000256" key="2">
    <source>
        <dbReference type="SAM" id="MobiDB-lite"/>
    </source>
</evidence>
<feature type="domain" description="C2H2-type" evidence="3">
    <location>
        <begin position="296"/>
        <end position="318"/>
    </location>
</feature>
<organism evidence="4 5">
    <name type="scientific">Orchesella dallaii</name>
    <dbReference type="NCBI Taxonomy" id="48710"/>
    <lineage>
        <taxon>Eukaryota</taxon>
        <taxon>Metazoa</taxon>
        <taxon>Ecdysozoa</taxon>
        <taxon>Arthropoda</taxon>
        <taxon>Hexapoda</taxon>
        <taxon>Collembola</taxon>
        <taxon>Entomobryomorpha</taxon>
        <taxon>Entomobryoidea</taxon>
        <taxon>Orchesellidae</taxon>
        <taxon>Orchesellinae</taxon>
        <taxon>Orchesella</taxon>
    </lineage>
</organism>
<dbReference type="EMBL" id="CAXLJM020000075">
    <property type="protein sequence ID" value="CAL8128975.1"/>
    <property type="molecule type" value="Genomic_DNA"/>
</dbReference>
<dbReference type="Gene3D" id="3.30.160.60">
    <property type="entry name" value="Classic Zinc Finger"/>
    <property type="match status" value="1"/>
</dbReference>
<feature type="region of interest" description="Disordered" evidence="2">
    <location>
        <begin position="221"/>
        <end position="248"/>
    </location>
</feature>
<feature type="compositionally biased region" description="Polar residues" evidence="2">
    <location>
        <begin position="226"/>
        <end position="241"/>
    </location>
</feature>
<evidence type="ECO:0000256" key="1">
    <source>
        <dbReference type="SAM" id="Coils"/>
    </source>
</evidence>
<evidence type="ECO:0000313" key="4">
    <source>
        <dbReference type="EMBL" id="CAL8128975.1"/>
    </source>
</evidence>
<dbReference type="Proteomes" id="UP001642540">
    <property type="component" value="Unassembled WGS sequence"/>
</dbReference>
<keyword evidence="1" id="KW-0175">Coiled coil</keyword>
<keyword evidence="5" id="KW-1185">Reference proteome</keyword>
<evidence type="ECO:0000313" key="5">
    <source>
        <dbReference type="Proteomes" id="UP001642540"/>
    </source>
</evidence>
<name>A0ABP1RIV5_9HEXA</name>
<gene>
    <name evidence="4" type="ORF">ODALV1_LOCUS22734</name>
</gene>
<dbReference type="PROSITE" id="PS00028">
    <property type="entry name" value="ZINC_FINGER_C2H2_1"/>
    <property type="match status" value="1"/>
</dbReference>
<comment type="caution">
    <text evidence="4">The sequence shown here is derived from an EMBL/GenBank/DDBJ whole genome shotgun (WGS) entry which is preliminary data.</text>
</comment>
<reference evidence="4 5" key="1">
    <citation type="submission" date="2024-08" db="EMBL/GenBank/DDBJ databases">
        <authorList>
            <person name="Cucini C."/>
            <person name="Frati F."/>
        </authorList>
    </citation>
    <scope>NUCLEOTIDE SEQUENCE [LARGE SCALE GENOMIC DNA]</scope>
</reference>
<protein>
    <recommendedName>
        <fullName evidence="3">C2H2-type domain-containing protein</fullName>
    </recommendedName>
</protein>
<accession>A0ABP1RIV5</accession>